<protein>
    <submittedName>
        <fullName evidence="2">Uncharacterized protein</fullName>
    </submittedName>
</protein>
<dbReference type="EMBL" id="GGMS01001322">
    <property type="protein sequence ID" value="MBY70525.1"/>
    <property type="molecule type" value="Transcribed_RNA"/>
</dbReference>
<keyword evidence="1" id="KW-0472">Membrane</keyword>
<accession>A0A2S2PY99</accession>
<proteinExistence type="predicted"/>
<evidence type="ECO:0000256" key="1">
    <source>
        <dbReference type="SAM" id="Phobius"/>
    </source>
</evidence>
<reference evidence="2" key="1">
    <citation type="submission" date="2018-04" db="EMBL/GenBank/DDBJ databases">
        <title>Transcriptome assembly of Sipha flava.</title>
        <authorList>
            <person name="Scully E.D."/>
            <person name="Geib S.M."/>
            <person name="Palmer N.A."/>
            <person name="Koch K."/>
            <person name="Bradshaw J."/>
            <person name="Heng-Moss T."/>
            <person name="Sarath G."/>
        </authorList>
    </citation>
    <scope>NUCLEOTIDE SEQUENCE</scope>
</reference>
<keyword evidence="1" id="KW-0812">Transmembrane</keyword>
<sequence>MQICYVVCMSSIRNKVMKQILFYSKLMLYLIIIDKFVIFKNYFSEVATIILYSQLSVFSYCSKLCRIYTSSLNSKNICDLLVNTLDYKKPHKKKSGGVKSGERGHQEILSLCEITR</sequence>
<feature type="transmembrane region" description="Helical" evidence="1">
    <location>
        <begin position="20"/>
        <end position="39"/>
    </location>
</feature>
<dbReference type="AlphaFoldDB" id="A0A2S2PY99"/>
<gene>
    <name evidence="2" type="ORF">g.61636</name>
</gene>
<evidence type="ECO:0000313" key="2">
    <source>
        <dbReference type="EMBL" id="MBY70525.1"/>
    </source>
</evidence>
<name>A0A2S2PY99_9HEMI</name>
<organism evidence="2">
    <name type="scientific">Sipha flava</name>
    <name type="common">yellow sugarcane aphid</name>
    <dbReference type="NCBI Taxonomy" id="143950"/>
    <lineage>
        <taxon>Eukaryota</taxon>
        <taxon>Metazoa</taxon>
        <taxon>Ecdysozoa</taxon>
        <taxon>Arthropoda</taxon>
        <taxon>Hexapoda</taxon>
        <taxon>Insecta</taxon>
        <taxon>Pterygota</taxon>
        <taxon>Neoptera</taxon>
        <taxon>Paraneoptera</taxon>
        <taxon>Hemiptera</taxon>
        <taxon>Sternorrhyncha</taxon>
        <taxon>Aphidomorpha</taxon>
        <taxon>Aphidoidea</taxon>
        <taxon>Aphididae</taxon>
        <taxon>Sipha</taxon>
    </lineage>
</organism>
<keyword evidence="1" id="KW-1133">Transmembrane helix</keyword>